<name>A0A1G7N7H9_9ACTN</name>
<evidence type="ECO:0000313" key="3">
    <source>
        <dbReference type="Proteomes" id="UP000198863"/>
    </source>
</evidence>
<organism evidence="2 3">
    <name type="scientific">Klenkia brasiliensis</name>
    <dbReference type="NCBI Taxonomy" id="333142"/>
    <lineage>
        <taxon>Bacteria</taxon>
        <taxon>Bacillati</taxon>
        <taxon>Actinomycetota</taxon>
        <taxon>Actinomycetes</taxon>
        <taxon>Geodermatophilales</taxon>
        <taxon>Geodermatophilaceae</taxon>
        <taxon>Klenkia</taxon>
    </lineage>
</organism>
<proteinExistence type="predicted"/>
<dbReference type="Pfam" id="PF11695">
    <property type="entry name" value="DUF3291"/>
    <property type="match status" value="1"/>
</dbReference>
<dbReference type="OrthoDB" id="2376237at2"/>
<reference evidence="3" key="1">
    <citation type="submission" date="2016-10" db="EMBL/GenBank/DDBJ databases">
        <authorList>
            <person name="Varghese N."/>
            <person name="Submissions S."/>
        </authorList>
    </citation>
    <scope>NUCLEOTIDE SEQUENCE [LARGE SCALE GENOMIC DNA]</scope>
    <source>
        <strain evidence="3">DSM 44526</strain>
    </source>
</reference>
<dbReference type="AlphaFoldDB" id="A0A1G7N7H9"/>
<dbReference type="InterPro" id="IPR011008">
    <property type="entry name" value="Dimeric_a/b-barrel"/>
</dbReference>
<sequence>MPGHHVAQLNVGTTVEPVTSARLDGFFELMEPVNALADAAPGFAWRLPPGDAEADAYLRARGDRLIINLSTWTSLATLRDFVYTGPHAAAMRRRREWFEQVREAFTVLWWVPAGHRPTVAEAEADARLTRLRAEGPVPDAFTFARPFPAPAD</sequence>
<feature type="domain" description="DUF3291" evidence="1">
    <location>
        <begin position="7"/>
        <end position="145"/>
    </location>
</feature>
<dbReference type="RefSeq" id="WP_091058784.1">
    <property type="nucleotide sequence ID" value="NZ_FNCF01000001.1"/>
</dbReference>
<dbReference type="EMBL" id="FNCF01000001">
    <property type="protein sequence ID" value="SDF70038.1"/>
    <property type="molecule type" value="Genomic_DNA"/>
</dbReference>
<gene>
    <name evidence="2" type="ORF">SAMN05660324_0925</name>
</gene>
<evidence type="ECO:0000259" key="1">
    <source>
        <dbReference type="Pfam" id="PF11695"/>
    </source>
</evidence>
<dbReference type="InterPro" id="IPR021708">
    <property type="entry name" value="DUF3291"/>
</dbReference>
<protein>
    <recommendedName>
        <fullName evidence="1">DUF3291 domain-containing protein</fullName>
    </recommendedName>
</protein>
<keyword evidence="3" id="KW-1185">Reference proteome</keyword>
<accession>A0A1G7N7H9</accession>
<dbReference type="Proteomes" id="UP000198863">
    <property type="component" value="Unassembled WGS sequence"/>
</dbReference>
<evidence type="ECO:0000313" key="2">
    <source>
        <dbReference type="EMBL" id="SDF70038.1"/>
    </source>
</evidence>
<dbReference type="SUPFAM" id="SSF54909">
    <property type="entry name" value="Dimeric alpha+beta barrel"/>
    <property type="match status" value="1"/>
</dbReference>